<proteinExistence type="predicted"/>
<protein>
    <submittedName>
        <fullName evidence="1">Uncharacterized protein</fullName>
    </submittedName>
</protein>
<dbReference type="AlphaFoldDB" id="X1HVC1"/>
<name>X1HVC1_9ZZZZ</name>
<dbReference type="EMBL" id="BARU01019131">
    <property type="protein sequence ID" value="GAH49248.1"/>
    <property type="molecule type" value="Genomic_DNA"/>
</dbReference>
<gene>
    <name evidence="1" type="ORF">S03H2_31543</name>
</gene>
<accession>X1HVC1</accession>
<sequence length="37" mass="4589">PAILADYQERTRLWVLQKWHAMDCIKKYIHAYKETLR</sequence>
<reference evidence="1" key="1">
    <citation type="journal article" date="2014" name="Front. Microbiol.">
        <title>High frequency of phylogenetically diverse reductive dehalogenase-homologous genes in deep subseafloor sedimentary metagenomes.</title>
        <authorList>
            <person name="Kawai M."/>
            <person name="Futagami T."/>
            <person name="Toyoda A."/>
            <person name="Takaki Y."/>
            <person name="Nishi S."/>
            <person name="Hori S."/>
            <person name="Arai W."/>
            <person name="Tsubouchi T."/>
            <person name="Morono Y."/>
            <person name="Uchiyama I."/>
            <person name="Ito T."/>
            <person name="Fujiyama A."/>
            <person name="Inagaki F."/>
            <person name="Takami H."/>
        </authorList>
    </citation>
    <scope>NUCLEOTIDE SEQUENCE</scope>
    <source>
        <strain evidence="1">Expedition CK06-06</strain>
    </source>
</reference>
<comment type="caution">
    <text evidence="1">The sequence shown here is derived from an EMBL/GenBank/DDBJ whole genome shotgun (WGS) entry which is preliminary data.</text>
</comment>
<evidence type="ECO:0000313" key="1">
    <source>
        <dbReference type="EMBL" id="GAH49248.1"/>
    </source>
</evidence>
<organism evidence="1">
    <name type="scientific">marine sediment metagenome</name>
    <dbReference type="NCBI Taxonomy" id="412755"/>
    <lineage>
        <taxon>unclassified sequences</taxon>
        <taxon>metagenomes</taxon>
        <taxon>ecological metagenomes</taxon>
    </lineage>
</organism>
<feature type="non-terminal residue" evidence="1">
    <location>
        <position position="1"/>
    </location>
</feature>